<dbReference type="GO" id="GO:0051539">
    <property type="term" value="F:4 iron, 4 sulfur cluster binding"/>
    <property type="evidence" value="ECO:0007669"/>
    <property type="project" value="UniProtKB-KW"/>
</dbReference>
<dbReference type="OrthoDB" id="9782387at2"/>
<keyword evidence="3" id="KW-0949">S-adenosyl-L-methionine</keyword>
<dbReference type="SFLD" id="SFLDG01386">
    <property type="entry name" value="main_SPASM_domain-containing"/>
    <property type="match status" value="1"/>
</dbReference>
<evidence type="ECO:0000313" key="8">
    <source>
        <dbReference type="EMBL" id="OEJ21424.1"/>
    </source>
</evidence>
<dbReference type="GO" id="GO:0016491">
    <property type="term" value="F:oxidoreductase activity"/>
    <property type="evidence" value="ECO:0007669"/>
    <property type="project" value="InterPro"/>
</dbReference>
<name>A0A1E5NYS5_9ACTN</name>
<keyword evidence="5" id="KW-0408">Iron</keyword>
<dbReference type="PROSITE" id="PS51918">
    <property type="entry name" value="RADICAL_SAM"/>
    <property type="match status" value="1"/>
</dbReference>
<dbReference type="STRING" id="285458.BGM19_38555"/>
<dbReference type="SFLD" id="SFLDS00029">
    <property type="entry name" value="Radical_SAM"/>
    <property type="match status" value="1"/>
</dbReference>
<dbReference type="SFLD" id="SFLDG01072">
    <property type="entry name" value="dehydrogenase_like"/>
    <property type="match status" value="1"/>
</dbReference>
<dbReference type="PANTHER" id="PTHR43273">
    <property type="entry name" value="ANAEROBIC SULFATASE-MATURATING ENZYME HOMOLOG ASLB-RELATED"/>
    <property type="match status" value="1"/>
</dbReference>
<dbReference type="RefSeq" id="WP_069934112.1">
    <property type="nucleotide sequence ID" value="NZ_MEHJ01000002.1"/>
</dbReference>
<evidence type="ECO:0000256" key="3">
    <source>
        <dbReference type="ARBA" id="ARBA00022691"/>
    </source>
</evidence>
<dbReference type="InterPro" id="IPR023867">
    <property type="entry name" value="Sulphatase_maturase_rSAM"/>
</dbReference>
<dbReference type="GO" id="GO:0046872">
    <property type="term" value="F:metal ion binding"/>
    <property type="evidence" value="ECO:0007669"/>
    <property type="project" value="UniProtKB-KW"/>
</dbReference>
<proteinExistence type="predicted"/>
<reference evidence="8 9" key="1">
    <citation type="submission" date="2016-08" db="EMBL/GenBank/DDBJ databases">
        <title>Complete genome sequence of Streptomyces agglomeratus strain 6-3-2, a novel anti-MRSA actinomycete isolated from Wuli of Tebit, China.</title>
        <authorList>
            <person name="Chen X."/>
        </authorList>
    </citation>
    <scope>NUCLEOTIDE SEQUENCE [LARGE SCALE GENOMIC DNA]</scope>
    <source>
        <strain evidence="8 9">6-3-2</strain>
    </source>
</reference>
<comment type="cofactor">
    <cofactor evidence="1">
        <name>[4Fe-4S] cluster</name>
        <dbReference type="ChEBI" id="CHEBI:49883"/>
    </cofactor>
</comment>
<keyword evidence="2" id="KW-0004">4Fe-4S</keyword>
<dbReference type="Gene3D" id="3.20.20.70">
    <property type="entry name" value="Aldolase class I"/>
    <property type="match status" value="1"/>
</dbReference>
<evidence type="ECO:0000259" key="7">
    <source>
        <dbReference type="PROSITE" id="PS51918"/>
    </source>
</evidence>
<dbReference type="PROSITE" id="PS01305">
    <property type="entry name" value="MOAA_NIFB_PQQE"/>
    <property type="match status" value="1"/>
</dbReference>
<gene>
    <name evidence="8" type="ORF">AS594_38285</name>
</gene>
<dbReference type="InterPro" id="IPR000385">
    <property type="entry name" value="MoaA_NifB_PqqE_Fe-S-bd_CS"/>
</dbReference>
<evidence type="ECO:0000256" key="2">
    <source>
        <dbReference type="ARBA" id="ARBA00022485"/>
    </source>
</evidence>
<dbReference type="InterPro" id="IPR058240">
    <property type="entry name" value="rSAM_sf"/>
</dbReference>
<evidence type="ECO:0000256" key="4">
    <source>
        <dbReference type="ARBA" id="ARBA00022723"/>
    </source>
</evidence>
<accession>A0A1E5NYS5</accession>
<dbReference type="Pfam" id="PF04055">
    <property type="entry name" value="Radical_SAM"/>
    <property type="match status" value="1"/>
</dbReference>
<dbReference type="AlphaFoldDB" id="A0A1E5NYS5"/>
<dbReference type="InterPro" id="IPR007197">
    <property type="entry name" value="rSAM"/>
</dbReference>
<organism evidence="8 9">
    <name type="scientific">Streptomyces agglomeratus</name>
    <dbReference type="NCBI Taxonomy" id="285458"/>
    <lineage>
        <taxon>Bacteria</taxon>
        <taxon>Bacillati</taxon>
        <taxon>Actinomycetota</taxon>
        <taxon>Actinomycetes</taxon>
        <taxon>Kitasatosporales</taxon>
        <taxon>Streptomycetaceae</taxon>
        <taxon>Streptomyces</taxon>
    </lineage>
</organism>
<keyword evidence="9" id="KW-1185">Reference proteome</keyword>
<evidence type="ECO:0000256" key="5">
    <source>
        <dbReference type="ARBA" id="ARBA00023004"/>
    </source>
</evidence>
<comment type="caution">
    <text evidence="8">The sequence shown here is derived from an EMBL/GenBank/DDBJ whole genome shotgun (WGS) entry which is preliminary data.</text>
</comment>
<keyword evidence="4" id="KW-0479">Metal-binding</keyword>
<protein>
    <recommendedName>
        <fullName evidence="7">Radical SAM core domain-containing protein</fullName>
    </recommendedName>
</protein>
<dbReference type="SFLD" id="SFLDG01067">
    <property type="entry name" value="SPASM/twitch_domain_containing"/>
    <property type="match status" value="1"/>
</dbReference>
<keyword evidence="6" id="KW-0411">Iron-sulfur</keyword>
<dbReference type="Proteomes" id="UP000095759">
    <property type="component" value="Unassembled WGS sequence"/>
</dbReference>
<dbReference type="EMBL" id="MEHJ01000002">
    <property type="protein sequence ID" value="OEJ21424.1"/>
    <property type="molecule type" value="Genomic_DNA"/>
</dbReference>
<dbReference type="SUPFAM" id="SSF102114">
    <property type="entry name" value="Radical SAM enzymes"/>
    <property type="match status" value="1"/>
</dbReference>
<evidence type="ECO:0000313" key="9">
    <source>
        <dbReference type="Proteomes" id="UP000095759"/>
    </source>
</evidence>
<dbReference type="InterPro" id="IPR013785">
    <property type="entry name" value="Aldolase_TIM"/>
</dbReference>
<feature type="domain" description="Radical SAM core" evidence="7">
    <location>
        <begin position="1"/>
        <end position="251"/>
    </location>
</feature>
<sequence length="373" mass="41060">MSFDTFVWKVASRCNLDCTYCYVYNASDTSWNAQPRFMSDEVAAAAAQRIKTHAQERALERVVINFHGGEPFLGGSRHLEALHSRIRTTFRGTGIEVETAVQSNGLLFSADIGDLLLERDIGLYVSLDGPPEINDRRRIDLRGAGTGKVLETRLETLCTQPYKRIFQGFLCVVDPASDPAAVLDYLAQYDPPLIDFLLPLNNHDTMPTGGAGAFTDWLCACFDHWMDLNSGIQVKTFASIILGLLGRTRGDSESEYLVVETDGSIELDDTLKTAFHGAATLGYDVFTHSLEDVSTDPRLLPLRDEVARLSPTCRACGFVEICRGGHVSHRYSAADGLLNPSVYCSALQQLILHTRQRLLREMPAGNSVSHAAG</sequence>
<dbReference type="CDD" id="cd01335">
    <property type="entry name" value="Radical_SAM"/>
    <property type="match status" value="1"/>
</dbReference>
<evidence type="ECO:0000256" key="1">
    <source>
        <dbReference type="ARBA" id="ARBA00001966"/>
    </source>
</evidence>
<evidence type="ECO:0000256" key="6">
    <source>
        <dbReference type="ARBA" id="ARBA00023014"/>
    </source>
</evidence>
<dbReference type="PANTHER" id="PTHR43273:SF8">
    <property type="entry name" value="RADICAL SAM DOMAIN PROTEIN"/>
    <property type="match status" value="1"/>
</dbReference>